<dbReference type="AlphaFoldDB" id="A0AAN9SJY1"/>
<protein>
    <recommendedName>
        <fullName evidence="4">Thaumatin-like protein</fullName>
    </recommendedName>
</protein>
<name>A0AAN9SJY1_PSOTE</name>
<dbReference type="PANTHER" id="PTHR31048">
    <property type="entry name" value="OS03G0233200 PROTEIN"/>
    <property type="match status" value="1"/>
</dbReference>
<evidence type="ECO:0000256" key="1">
    <source>
        <dbReference type="ARBA" id="ARBA00010607"/>
    </source>
</evidence>
<evidence type="ECO:0000313" key="3">
    <source>
        <dbReference type="Proteomes" id="UP001386955"/>
    </source>
</evidence>
<reference evidence="2 3" key="1">
    <citation type="submission" date="2024-01" db="EMBL/GenBank/DDBJ databases">
        <title>The genomes of 5 underutilized Papilionoideae crops provide insights into root nodulation and disease resistanc.</title>
        <authorList>
            <person name="Jiang F."/>
        </authorList>
    </citation>
    <scope>NUCLEOTIDE SEQUENCE [LARGE SCALE GENOMIC DNA]</scope>
    <source>
        <strain evidence="2">DUOXIRENSHENG_FW03</strain>
        <tissue evidence="2">Leaves</tissue>
    </source>
</reference>
<dbReference type="SMART" id="SM00205">
    <property type="entry name" value="THN"/>
    <property type="match status" value="1"/>
</dbReference>
<dbReference type="Pfam" id="PF00314">
    <property type="entry name" value="Thaumatin"/>
    <property type="match status" value="1"/>
</dbReference>
<sequence length="121" mass="13387">MRCCHAEYLQMTEQVEKGDLIKNLEWKFTLASNKGQDFYDVSLVDGFNLPVSVTPQGGLKGCNRTSCPSDVNTVRPPNFVVEGSDGSVIACKSARLAFDQPEYCCIRPFAFADKCPPTPFQ</sequence>
<dbReference type="SUPFAM" id="SSF49870">
    <property type="entry name" value="Osmotin, thaumatin-like protein"/>
    <property type="match status" value="1"/>
</dbReference>
<organism evidence="2 3">
    <name type="scientific">Psophocarpus tetragonolobus</name>
    <name type="common">Winged bean</name>
    <name type="synonym">Dolichos tetragonolobus</name>
    <dbReference type="NCBI Taxonomy" id="3891"/>
    <lineage>
        <taxon>Eukaryota</taxon>
        <taxon>Viridiplantae</taxon>
        <taxon>Streptophyta</taxon>
        <taxon>Embryophyta</taxon>
        <taxon>Tracheophyta</taxon>
        <taxon>Spermatophyta</taxon>
        <taxon>Magnoliopsida</taxon>
        <taxon>eudicotyledons</taxon>
        <taxon>Gunneridae</taxon>
        <taxon>Pentapetalae</taxon>
        <taxon>rosids</taxon>
        <taxon>fabids</taxon>
        <taxon>Fabales</taxon>
        <taxon>Fabaceae</taxon>
        <taxon>Papilionoideae</taxon>
        <taxon>50 kb inversion clade</taxon>
        <taxon>NPAAA clade</taxon>
        <taxon>indigoferoid/millettioid clade</taxon>
        <taxon>Phaseoleae</taxon>
        <taxon>Psophocarpus</taxon>
    </lineage>
</organism>
<comment type="caution">
    <text evidence="2">The sequence shown here is derived from an EMBL/GenBank/DDBJ whole genome shotgun (WGS) entry which is preliminary data.</text>
</comment>
<accession>A0AAN9SJY1</accession>
<dbReference type="Gene3D" id="2.60.110.10">
    <property type="entry name" value="Thaumatin"/>
    <property type="match status" value="1"/>
</dbReference>
<dbReference type="PROSITE" id="PS51367">
    <property type="entry name" value="THAUMATIN_2"/>
    <property type="match status" value="1"/>
</dbReference>
<dbReference type="EMBL" id="JAYMYS010000003">
    <property type="protein sequence ID" value="KAK7398763.1"/>
    <property type="molecule type" value="Genomic_DNA"/>
</dbReference>
<evidence type="ECO:0008006" key="4">
    <source>
        <dbReference type="Google" id="ProtNLM"/>
    </source>
</evidence>
<gene>
    <name evidence="2" type="ORF">VNO78_09935</name>
</gene>
<proteinExistence type="inferred from homology"/>
<evidence type="ECO:0000313" key="2">
    <source>
        <dbReference type="EMBL" id="KAK7398763.1"/>
    </source>
</evidence>
<keyword evidence="3" id="KW-1185">Reference proteome</keyword>
<dbReference type="InterPro" id="IPR001938">
    <property type="entry name" value="Thaumatin"/>
</dbReference>
<dbReference type="InterPro" id="IPR037176">
    <property type="entry name" value="Osmotin/thaumatin-like_sf"/>
</dbReference>
<dbReference type="Proteomes" id="UP001386955">
    <property type="component" value="Unassembled WGS sequence"/>
</dbReference>
<comment type="similarity">
    <text evidence="1">Belongs to the thaumatin family.</text>
</comment>